<evidence type="ECO:0000313" key="2">
    <source>
        <dbReference type="Proteomes" id="UP000249467"/>
    </source>
</evidence>
<dbReference type="Proteomes" id="UP000249467">
    <property type="component" value="Unassembled WGS sequence"/>
</dbReference>
<name>A0A2W4Y5E3_9CYAN</name>
<organism evidence="1 2">
    <name type="scientific">Pseudanabaena frigida</name>
    <dbReference type="NCBI Taxonomy" id="945775"/>
    <lineage>
        <taxon>Bacteria</taxon>
        <taxon>Bacillati</taxon>
        <taxon>Cyanobacteriota</taxon>
        <taxon>Cyanophyceae</taxon>
        <taxon>Pseudanabaenales</taxon>
        <taxon>Pseudanabaenaceae</taxon>
        <taxon>Pseudanabaena</taxon>
    </lineage>
</organism>
<reference evidence="1 2" key="1">
    <citation type="submission" date="2018-04" db="EMBL/GenBank/DDBJ databases">
        <authorList>
            <person name="Go L.Y."/>
            <person name="Mitchell J.A."/>
        </authorList>
    </citation>
    <scope>NUCLEOTIDE SEQUENCE [LARGE SCALE GENOMIC DNA]</scope>
    <source>
        <strain evidence="1">ULC066bin1</strain>
    </source>
</reference>
<accession>A0A2W4Y5E3</accession>
<dbReference type="EMBL" id="QBML01000006">
    <property type="protein sequence ID" value="PZO42641.1"/>
    <property type="molecule type" value="Genomic_DNA"/>
</dbReference>
<proteinExistence type="predicted"/>
<comment type="caution">
    <text evidence="1">The sequence shown here is derived from an EMBL/GenBank/DDBJ whole genome shotgun (WGS) entry which is preliminary data.</text>
</comment>
<evidence type="ECO:0000313" key="1">
    <source>
        <dbReference type="EMBL" id="PZO42641.1"/>
    </source>
</evidence>
<protein>
    <submittedName>
        <fullName evidence="1">Uncharacterized protein</fullName>
    </submittedName>
</protein>
<sequence>MSFFNNAYFLKTQQPIAKVQEKLGQTERIPNSGWLICDFGDSYIDGVFEGEEYLTQALSEEFGEVIFIAIDTSNDQLDYEHSLDGVILRKLAWLSDGCQSTWMCVEGEMEDWELTSVFSADNLNRTREMIRYDENLQLLPADEMEVKEQELQTIWQNHQYMLNGQLPLGDATLGMVIQKYFFDIEI</sequence>
<dbReference type="AlphaFoldDB" id="A0A2W4Y5E3"/>
<gene>
    <name evidence="1" type="ORF">DCF19_06265</name>
</gene>
<reference evidence="1 2" key="2">
    <citation type="submission" date="2018-06" db="EMBL/GenBank/DDBJ databases">
        <title>Metagenomic assembly of (sub)arctic Cyanobacteria and their associated microbiome from non-axenic cultures.</title>
        <authorList>
            <person name="Baurain D."/>
        </authorList>
    </citation>
    <scope>NUCLEOTIDE SEQUENCE [LARGE SCALE GENOMIC DNA]</scope>
    <source>
        <strain evidence="1">ULC066bin1</strain>
    </source>
</reference>